<dbReference type="GO" id="GO:0005524">
    <property type="term" value="F:ATP binding"/>
    <property type="evidence" value="ECO:0007669"/>
    <property type="project" value="UniProtKB-UniRule"/>
</dbReference>
<feature type="domain" description="Protein kinase" evidence="2">
    <location>
        <begin position="29"/>
        <end position="293"/>
    </location>
</feature>
<dbReference type="PROSITE" id="PS00107">
    <property type="entry name" value="PROTEIN_KINASE_ATP"/>
    <property type="match status" value="1"/>
</dbReference>
<dbReference type="Gene3D" id="1.25.40.10">
    <property type="entry name" value="Tetratricopeptide repeat domain"/>
    <property type="match status" value="3"/>
</dbReference>
<keyword evidence="1" id="KW-0067">ATP-binding</keyword>
<protein>
    <submittedName>
        <fullName evidence="3">Kinase-like domain-containing protein</fullName>
    </submittedName>
</protein>
<dbReference type="InterPro" id="IPR011009">
    <property type="entry name" value="Kinase-like_dom_sf"/>
</dbReference>
<evidence type="ECO:0000313" key="4">
    <source>
        <dbReference type="Proteomes" id="UP000615446"/>
    </source>
</evidence>
<organism evidence="3 4">
    <name type="scientific">Rhizophagus clarus</name>
    <dbReference type="NCBI Taxonomy" id="94130"/>
    <lineage>
        <taxon>Eukaryota</taxon>
        <taxon>Fungi</taxon>
        <taxon>Fungi incertae sedis</taxon>
        <taxon>Mucoromycota</taxon>
        <taxon>Glomeromycotina</taxon>
        <taxon>Glomeromycetes</taxon>
        <taxon>Glomerales</taxon>
        <taxon>Glomeraceae</taxon>
        <taxon>Rhizophagus</taxon>
    </lineage>
</organism>
<dbReference type="InterPro" id="IPR017441">
    <property type="entry name" value="Protein_kinase_ATP_BS"/>
</dbReference>
<dbReference type="OrthoDB" id="2384430at2759"/>
<reference evidence="3" key="1">
    <citation type="submission" date="2019-10" db="EMBL/GenBank/DDBJ databases">
        <title>Conservation and host-specific expression of non-tandemly repeated heterogenous ribosome RNA gene in arbuscular mycorrhizal fungi.</title>
        <authorList>
            <person name="Maeda T."/>
            <person name="Kobayashi Y."/>
            <person name="Nakagawa T."/>
            <person name="Ezawa T."/>
            <person name="Yamaguchi K."/>
            <person name="Bino T."/>
            <person name="Nishimoto Y."/>
            <person name="Shigenobu S."/>
            <person name="Kawaguchi M."/>
        </authorList>
    </citation>
    <scope>NUCLEOTIDE SEQUENCE</scope>
    <source>
        <strain evidence="3">HR1</strain>
    </source>
</reference>
<proteinExistence type="predicted"/>
<dbReference type="InterPro" id="IPR052945">
    <property type="entry name" value="Mitotic_Regulator"/>
</dbReference>
<keyword evidence="1" id="KW-0547">Nucleotide-binding</keyword>
<evidence type="ECO:0000313" key="3">
    <source>
        <dbReference type="EMBL" id="GES80240.1"/>
    </source>
</evidence>
<dbReference type="SMART" id="SM00671">
    <property type="entry name" value="SEL1"/>
    <property type="match status" value="11"/>
</dbReference>
<dbReference type="PRINTS" id="PR00109">
    <property type="entry name" value="TYRKINASE"/>
</dbReference>
<dbReference type="PANTHER" id="PTHR43628:SF1">
    <property type="entry name" value="CHITIN SYNTHASE REGULATORY FACTOR 2-RELATED"/>
    <property type="match status" value="1"/>
</dbReference>
<dbReference type="SUPFAM" id="SSF56112">
    <property type="entry name" value="Protein kinase-like (PK-like)"/>
    <property type="match status" value="1"/>
</dbReference>
<dbReference type="InterPro" id="IPR011990">
    <property type="entry name" value="TPR-like_helical_dom_sf"/>
</dbReference>
<evidence type="ECO:0000256" key="1">
    <source>
        <dbReference type="PROSITE-ProRule" id="PRU10141"/>
    </source>
</evidence>
<dbReference type="Proteomes" id="UP000615446">
    <property type="component" value="Unassembled WGS sequence"/>
</dbReference>
<sequence>MNNESDEWINWLEEAISKKHIKYYEYKYFANIQEIGRGGFAKVFRANWKNTDRCFAMKFLLSIDKNTLKEIIYELNIQREVDSHENIIKFYGITMVDPEDEEFRRHGIVMEYANNGNLQTYLERYFDKLTWNDKYNLAYQLSSAVFYLHEKDIIHRDLHPYNILMHQHTIKLCDFGLSRRLKESNSNSSSKLFGAIPYVDPKGFIQKYVLNKKSDVYSVGILLWVISSGQPPFYTENKLYDIGLAIKILQGFREEVVPNTPNGYVKIYTGCWDGEPDNRPTMHQVVDQLKQLINELSDSTDYKQYQQNSYQQSFLNDISVHGELSQIIQNFDKMNTKEIEIALIDELIDLIIKKLDKGKEENAIKQFILDYTNNKIQEVYNLLLNNQNSSNYIFLLGYFYHHGIGTSINKQKSFELYLKAADLENSDGINMLGYCYENGIGTNIDKLKAFNLYGKAANMGNSKAQYNLALMYENGDVVDKDYYKAFELYLKAAKMGNSKAQYNLALMYENGDVVDKDYCKAFELYKILAESLYLDGILKLGYCYDNGIGTSINKQKATELFQKAENLKPDKEDSKTTGIIVSGLVDLFIRVTNEGKDREQRRSIINNYLSLRDVTIEEIYEWLNNNHKADPSYEYFLGYLNFSGIGTSFNMDKAFIYFYKASLGHHSMSQYYLGICYEFGFGTKINEKLAFECYERSAKQGDSVVGKFALGICYEKGIGTVKSEPTALYWYQIAADNGHAIAQYYVGNFHQFGICVNIDYNKAFHYYSLSANNECSYSINMLGYCYLKGIGVSIDKSKAFELYLKSANMNNKIAQCNVAICYEDGVGTKKDTEKAMEWYKKLGNEYNESEKKETETKNQIIEQWKLNHGLFLDGYRIQPSKQAVFADDGDLDISLYKGDPIVYTNINDPDHHTNLLSLSGDNNGLNNALKQLDMCINFPVAEITYGANLLESVSKFVGDKEEFNELYGHFLASKFLAGGQLFIRNFTLASPRQISIFKFYLIWIYNSVKNNDETPFNNDPFDNRFLPRIETSGGEEIRTPKELANWMNSLYQDNMLDIISYNSLRTFLEDKLKPLIEKQPGVANYEEKLKLEEWIIRKNEIIEVEIAVADAAVVSKEDFISTKEAHVNYINLIRWINDFRLIKGLAVNELHIIGYSKRVAINFIEAPKVNLSDKSYFEMTNPTTQLEESLLLNNIFSIKNIKSFPFIKSDNDLSDKDSIHLIVKSERYEILINKDNIKPSEEFNSAIERALDNMKPFNALQDVFNEYGHLFPLKITLGKSLKNTVTTTFFGNFEKINLKLPISGSLSSYLKVLDIPYLLTQNGDVIEENDLNHWINNTNDELEIIELDEIISLYDILKLEQKRKIDIILNNNNDRKIIMTGINKLKDLDNKNTKHYKRVDIRTSLEDENYEVFGSIVSKINSKLDDFIVTFELYDLNGFTAIISKLTETNVNITECYIWWIIIGNPTRLSVFSPSNREFQVEYIKKSITLQPNKQIYSVKTPVPLSRGYTILINANYPSTNYELKNPIKLVDWDYNSINLQIFDNELSVTQPANSQANINVNLRICILYTDYKDLKIDHEEEKCSLESLGYTLTKENLKDNAIDKFDDIQNIIQETIIDDDIQDILSKVSNDKPNIYLQQYNKQVNISKQLNLSKQLNISKKLNLSQQLNISKKLQEKDQETLIERC</sequence>
<feature type="binding site" evidence="1">
    <location>
        <position position="58"/>
    </location>
    <ligand>
        <name>ATP</name>
        <dbReference type="ChEBI" id="CHEBI:30616"/>
    </ligand>
</feature>
<dbReference type="EMBL" id="BLAL01000048">
    <property type="protein sequence ID" value="GES80240.1"/>
    <property type="molecule type" value="Genomic_DNA"/>
</dbReference>
<dbReference type="SUPFAM" id="SSF81901">
    <property type="entry name" value="HCP-like"/>
    <property type="match status" value="3"/>
</dbReference>
<dbReference type="Gene3D" id="1.10.510.10">
    <property type="entry name" value="Transferase(Phosphotransferase) domain 1"/>
    <property type="match status" value="1"/>
</dbReference>
<comment type="caution">
    <text evidence="3">The sequence shown here is derived from an EMBL/GenBank/DDBJ whole genome shotgun (WGS) entry which is preliminary data.</text>
</comment>
<dbReference type="Pfam" id="PF08238">
    <property type="entry name" value="Sel1"/>
    <property type="match status" value="11"/>
</dbReference>
<dbReference type="Pfam" id="PF07714">
    <property type="entry name" value="PK_Tyr_Ser-Thr"/>
    <property type="match status" value="1"/>
</dbReference>
<keyword evidence="3" id="KW-0808">Transferase</keyword>
<accession>A0A8H3QGP6</accession>
<dbReference type="PANTHER" id="PTHR43628">
    <property type="entry name" value="ACTIVATOR OF C KINASE PROTEIN 1-RELATED"/>
    <property type="match status" value="1"/>
</dbReference>
<evidence type="ECO:0000259" key="2">
    <source>
        <dbReference type="PROSITE" id="PS50011"/>
    </source>
</evidence>
<dbReference type="InterPro" id="IPR000719">
    <property type="entry name" value="Prot_kinase_dom"/>
</dbReference>
<dbReference type="GO" id="GO:0004672">
    <property type="term" value="F:protein kinase activity"/>
    <property type="evidence" value="ECO:0007669"/>
    <property type="project" value="InterPro"/>
</dbReference>
<gene>
    <name evidence="3" type="ORF">RCL2_000752900</name>
</gene>
<keyword evidence="3" id="KW-0418">Kinase</keyword>
<name>A0A8H3QGP6_9GLOM</name>
<dbReference type="InterPro" id="IPR001245">
    <property type="entry name" value="Ser-Thr/Tyr_kinase_cat_dom"/>
</dbReference>
<dbReference type="PROSITE" id="PS50011">
    <property type="entry name" value="PROTEIN_KINASE_DOM"/>
    <property type="match status" value="1"/>
</dbReference>
<dbReference type="InterPro" id="IPR006597">
    <property type="entry name" value="Sel1-like"/>
</dbReference>